<gene>
    <name evidence="1" type="ORF">FSZ31_08295</name>
</gene>
<reference evidence="1 2" key="1">
    <citation type="submission" date="2019-08" db="EMBL/GenBank/DDBJ databases">
        <title>Sphingorhabdus soil sp. nov., isolated from arctic soil.</title>
        <authorList>
            <person name="Liu Y."/>
        </authorList>
    </citation>
    <scope>NUCLEOTIDE SEQUENCE [LARGE SCALE GENOMIC DNA]</scope>
    <source>
        <strain evidence="1 2">D-2Q-5-6</strain>
    </source>
</reference>
<keyword evidence="2" id="KW-1185">Reference proteome</keyword>
<proteinExistence type="predicted"/>
<dbReference type="AlphaFoldDB" id="A0A5C6UAJ4"/>
<name>A0A5C6UAJ4_9SPHN</name>
<accession>A0A5C6UAJ4</accession>
<organism evidence="1 2">
    <name type="scientific">Flavisphingopyxis soli</name>
    <dbReference type="NCBI Taxonomy" id="2601267"/>
    <lineage>
        <taxon>Bacteria</taxon>
        <taxon>Pseudomonadati</taxon>
        <taxon>Pseudomonadota</taxon>
        <taxon>Alphaproteobacteria</taxon>
        <taxon>Sphingomonadales</taxon>
        <taxon>Sphingopyxidaceae</taxon>
        <taxon>Flavisphingopyxis</taxon>
    </lineage>
</organism>
<comment type="caution">
    <text evidence="1">The sequence shown here is derived from an EMBL/GenBank/DDBJ whole genome shotgun (WGS) entry which is preliminary data.</text>
</comment>
<evidence type="ECO:0000313" key="1">
    <source>
        <dbReference type="EMBL" id="TXC68946.1"/>
    </source>
</evidence>
<dbReference type="OrthoDB" id="8446043at2"/>
<evidence type="ECO:0000313" key="2">
    <source>
        <dbReference type="Proteomes" id="UP000321129"/>
    </source>
</evidence>
<sequence>MIVEILSSLIAAAALLFTFLAWKSKETRQDEILAWGCESIDIMQRTYLLIEFCSQNGINVEQKHIFSELRTRSSVQVERGRIFFKNTESDFGSDKPPAYRGLRPRILDSLVANCQMCQLAAAADTDLKKLSWISCDHTRMFVSFVQEEVGRNKISKSGAASAGTGIDVEEDLMFDGASPPLNY</sequence>
<dbReference type="Proteomes" id="UP000321129">
    <property type="component" value="Unassembled WGS sequence"/>
</dbReference>
<dbReference type="EMBL" id="VOPY01000002">
    <property type="protein sequence ID" value="TXC68946.1"/>
    <property type="molecule type" value="Genomic_DNA"/>
</dbReference>
<dbReference type="RefSeq" id="WP_147122901.1">
    <property type="nucleotide sequence ID" value="NZ_VOPY01000002.1"/>
</dbReference>
<protein>
    <submittedName>
        <fullName evidence="1">Uncharacterized protein</fullName>
    </submittedName>
</protein>